<feature type="compositionally biased region" description="Low complexity" evidence="1">
    <location>
        <begin position="58"/>
        <end position="69"/>
    </location>
</feature>
<accession>A0A3A8R5G0</accession>
<evidence type="ECO:0000256" key="1">
    <source>
        <dbReference type="SAM" id="MobiDB-lite"/>
    </source>
</evidence>
<reference evidence="3" key="1">
    <citation type="submission" date="2018-09" db="EMBL/GenBank/DDBJ databases">
        <authorList>
            <person name="Livingstone P.G."/>
            <person name="Whitworth D.E."/>
        </authorList>
    </citation>
    <scope>NUCLEOTIDE SEQUENCE [LARGE SCALE GENOMIC DNA]</scope>
    <source>
        <strain evidence="3">AB050A</strain>
    </source>
</reference>
<gene>
    <name evidence="2" type="ORF">D7W81_01310</name>
</gene>
<proteinExistence type="predicted"/>
<dbReference type="EMBL" id="RAWK01000005">
    <property type="protein sequence ID" value="RKH74430.1"/>
    <property type="molecule type" value="Genomic_DNA"/>
</dbReference>
<comment type="caution">
    <text evidence="2">The sequence shown here is derived from an EMBL/GenBank/DDBJ whole genome shotgun (WGS) entry which is preliminary data.</text>
</comment>
<sequence length="311" mass="32518">IADRLLPFMGGDAMRQWVICALDALYARDVQALQHQLPALMKACDELVLDQLAPVPREQAAPEAPHAQEGSVDARASVTAQDDALEVHPCVETHGLGTPASATSQDDALEAHPCVETHDLGVPASITSQDDAPEVPPCVVTTRDLGDSMSVTELDAAFEARSCVEAHGFGRHTPVFEVNEALEKRGLSCLAPAAEANEALEAAPRTHGSGLLVETFSGSLSSPCAQGLAPRESGGEVTGSFSGCLSDCRAGWAASSPEGDLRPGDPSTDLGPSHESVLKDDGLLHGPQGMAGRWAARLWRFIAHFLGPPAS</sequence>
<organism evidence="2 3">
    <name type="scientific">Corallococcus aberystwythensis</name>
    <dbReference type="NCBI Taxonomy" id="2316722"/>
    <lineage>
        <taxon>Bacteria</taxon>
        <taxon>Pseudomonadati</taxon>
        <taxon>Myxococcota</taxon>
        <taxon>Myxococcia</taxon>
        <taxon>Myxococcales</taxon>
        <taxon>Cystobacterineae</taxon>
        <taxon>Myxococcaceae</taxon>
        <taxon>Corallococcus</taxon>
    </lineage>
</organism>
<dbReference type="Proteomes" id="UP000267003">
    <property type="component" value="Unassembled WGS sequence"/>
</dbReference>
<feature type="non-terminal residue" evidence="2">
    <location>
        <position position="1"/>
    </location>
</feature>
<feature type="region of interest" description="Disordered" evidence="1">
    <location>
        <begin position="58"/>
        <end position="79"/>
    </location>
</feature>
<protein>
    <submittedName>
        <fullName evidence="2">Uncharacterized protein</fullName>
    </submittedName>
</protein>
<name>A0A3A8R5G0_9BACT</name>
<dbReference type="AlphaFoldDB" id="A0A3A8R5G0"/>
<keyword evidence="3" id="KW-1185">Reference proteome</keyword>
<feature type="region of interest" description="Disordered" evidence="1">
    <location>
        <begin position="255"/>
        <end position="276"/>
    </location>
</feature>
<evidence type="ECO:0000313" key="3">
    <source>
        <dbReference type="Proteomes" id="UP000267003"/>
    </source>
</evidence>
<evidence type="ECO:0000313" key="2">
    <source>
        <dbReference type="EMBL" id="RKH74430.1"/>
    </source>
</evidence>